<comment type="pathway">
    <text evidence="1">Cofactor biosynthesis; ubiquinone biosynthesis.</text>
</comment>
<dbReference type="InterPro" id="IPR036527">
    <property type="entry name" value="SCP2_sterol-bd_dom_sf"/>
</dbReference>
<dbReference type="Proteomes" id="UP000191110">
    <property type="component" value="Unassembled WGS sequence"/>
</dbReference>
<dbReference type="Pfam" id="PF02036">
    <property type="entry name" value="SCP2"/>
    <property type="match status" value="1"/>
</dbReference>
<dbReference type="GO" id="GO:0005737">
    <property type="term" value="C:cytoplasm"/>
    <property type="evidence" value="ECO:0007669"/>
    <property type="project" value="UniProtKB-SubCell"/>
</dbReference>
<dbReference type="EMBL" id="MPRL01000046">
    <property type="protein sequence ID" value="OOZ39630.1"/>
    <property type="molecule type" value="Genomic_DNA"/>
</dbReference>
<keyword evidence="1" id="KW-0963">Cytoplasm</keyword>
<keyword evidence="1" id="KW-0831">Ubiquinone biosynthesis</keyword>
<dbReference type="GO" id="GO:0006744">
    <property type="term" value="P:ubiquinone biosynthetic process"/>
    <property type="evidence" value="ECO:0007669"/>
    <property type="project" value="UniProtKB-UniRule"/>
</dbReference>
<keyword evidence="4" id="KW-1185">Reference proteome</keyword>
<evidence type="ECO:0000313" key="3">
    <source>
        <dbReference type="EMBL" id="OOZ39630.1"/>
    </source>
</evidence>
<dbReference type="AlphaFoldDB" id="A0A1T2L3P4"/>
<comment type="similarity">
    <text evidence="1">Belongs to the UbiJ family.</text>
</comment>
<evidence type="ECO:0000313" key="4">
    <source>
        <dbReference type="Proteomes" id="UP000191110"/>
    </source>
</evidence>
<feature type="domain" description="SCP2" evidence="2">
    <location>
        <begin position="21"/>
        <end position="117"/>
    </location>
</feature>
<dbReference type="SUPFAM" id="SSF55718">
    <property type="entry name" value="SCP-like"/>
    <property type="match status" value="1"/>
</dbReference>
<protein>
    <recommendedName>
        <fullName evidence="1">Ubiquinone biosynthesis accessory factor UbiJ</fullName>
    </recommendedName>
</protein>
<comment type="caution">
    <text evidence="3">The sequence shown here is derived from an EMBL/GenBank/DDBJ whole genome shotgun (WGS) entry which is preliminary data.</text>
</comment>
<reference evidence="3 4" key="1">
    <citation type="submission" date="2016-11" db="EMBL/GenBank/DDBJ databases">
        <title>Mixed transmission modes and dynamic genome evolution in an obligate animal-bacterial symbiosis.</title>
        <authorList>
            <person name="Russell S.L."/>
            <person name="Corbett-Detig R.B."/>
            <person name="Cavanaugh C.M."/>
        </authorList>
    </citation>
    <scope>NUCLEOTIDE SEQUENCE [LARGE SCALE GENOMIC DNA]</scope>
    <source>
        <strain evidence="3">Sveles-Q1</strain>
    </source>
</reference>
<sequence length="208" mass="23571">MAGVIPLKSPLMLLSTIESAINNYIALDPQAAERFIALEGRVVGIELRGLDLKFYLLPGRTFQVVGDYAGEPDVWIVGAPLALMRLTLSDTKDGLFGGDVEISGDSDLGHRFQQLLERIEVDWEEHLSHLTGDVIAHQLGNLFRGALKWGEQSSESLRQDLSEYLREEQQLLPNRDEVEAFMQGVDETRMAVERFEMRFKRLRERVSQ</sequence>
<dbReference type="PANTHER" id="PTHR38693:SF1">
    <property type="entry name" value="UBIQUINONE BIOSYNTHESIS ACCESSORY FACTOR UBIJ"/>
    <property type="match status" value="1"/>
</dbReference>
<dbReference type="OrthoDB" id="9796077at2"/>
<organism evidence="3 4">
    <name type="scientific">Solemya pervernicosa gill symbiont</name>
    <dbReference type="NCBI Taxonomy" id="642797"/>
    <lineage>
        <taxon>Bacteria</taxon>
        <taxon>Pseudomonadati</taxon>
        <taxon>Pseudomonadota</taxon>
        <taxon>Gammaproteobacteria</taxon>
        <taxon>sulfur-oxidizing symbionts</taxon>
    </lineage>
</organism>
<accession>A0A1T2L3P4</accession>
<name>A0A1T2L3P4_9GAMM</name>
<dbReference type="InterPro" id="IPR038989">
    <property type="entry name" value="UbiJ"/>
</dbReference>
<evidence type="ECO:0000259" key="2">
    <source>
        <dbReference type="Pfam" id="PF02036"/>
    </source>
</evidence>
<evidence type="ECO:0000256" key="1">
    <source>
        <dbReference type="HAMAP-Rule" id="MF_02215"/>
    </source>
</evidence>
<dbReference type="InterPro" id="IPR003033">
    <property type="entry name" value="SCP2_sterol-bd_dom"/>
</dbReference>
<gene>
    <name evidence="1" type="primary">ubiJ</name>
    <name evidence="3" type="ORF">BOW53_10835</name>
</gene>
<proteinExistence type="inferred from homology"/>
<dbReference type="PANTHER" id="PTHR38693">
    <property type="entry name" value="UBIQUINONE BIOSYNTHESIS PROTEIN UBIJ"/>
    <property type="match status" value="1"/>
</dbReference>
<comment type="function">
    <text evidence="1">Required for ubiquinone (coenzyme Q) biosynthesis. Binds hydrophobic ubiquinone biosynthetic intermediates via its SCP2 domain and is essential for the stability of the Ubi complex. May constitute a docking platform where Ubi enzymes assemble and access their SCP2-bound polyprenyl substrates.</text>
</comment>
<comment type="subcellular location">
    <subcellularLocation>
        <location evidence="1">Cytoplasm</location>
    </subcellularLocation>
</comment>
<dbReference type="HAMAP" id="MF_02215">
    <property type="entry name" value="UbiJ"/>
    <property type="match status" value="1"/>
</dbReference>
<dbReference type="UniPathway" id="UPA00232"/>